<dbReference type="Proteomes" id="UP000790709">
    <property type="component" value="Unassembled WGS sequence"/>
</dbReference>
<proteinExistence type="predicted"/>
<evidence type="ECO:0000313" key="1">
    <source>
        <dbReference type="EMBL" id="KAH7917534.1"/>
    </source>
</evidence>
<organism evidence="1 2">
    <name type="scientific">Leucogyrophana mollusca</name>
    <dbReference type="NCBI Taxonomy" id="85980"/>
    <lineage>
        <taxon>Eukaryota</taxon>
        <taxon>Fungi</taxon>
        <taxon>Dikarya</taxon>
        <taxon>Basidiomycota</taxon>
        <taxon>Agaricomycotina</taxon>
        <taxon>Agaricomycetes</taxon>
        <taxon>Agaricomycetidae</taxon>
        <taxon>Boletales</taxon>
        <taxon>Boletales incertae sedis</taxon>
        <taxon>Leucogyrophana</taxon>
    </lineage>
</organism>
<name>A0ACB8AW98_9AGAM</name>
<gene>
    <name evidence="1" type="ORF">BV22DRAFT_1052368</name>
</gene>
<dbReference type="EMBL" id="MU267026">
    <property type="protein sequence ID" value="KAH7917534.1"/>
    <property type="molecule type" value="Genomic_DNA"/>
</dbReference>
<reference evidence="1" key="1">
    <citation type="journal article" date="2021" name="New Phytol.">
        <title>Evolutionary innovations through gain and loss of genes in the ectomycorrhizal Boletales.</title>
        <authorList>
            <person name="Wu G."/>
            <person name="Miyauchi S."/>
            <person name="Morin E."/>
            <person name="Kuo A."/>
            <person name="Drula E."/>
            <person name="Varga T."/>
            <person name="Kohler A."/>
            <person name="Feng B."/>
            <person name="Cao Y."/>
            <person name="Lipzen A."/>
            <person name="Daum C."/>
            <person name="Hundley H."/>
            <person name="Pangilinan J."/>
            <person name="Johnson J."/>
            <person name="Barry K."/>
            <person name="LaButti K."/>
            <person name="Ng V."/>
            <person name="Ahrendt S."/>
            <person name="Min B."/>
            <person name="Choi I.G."/>
            <person name="Park H."/>
            <person name="Plett J.M."/>
            <person name="Magnuson J."/>
            <person name="Spatafora J.W."/>
            <person name="Nagy L.G."/>
            <person name="Henrissat B."/>
            <person name="Grigoriev I.V."/>
            <person name="Yang Z.L."/>
            <person name="Xu J."/>
            <person name="Martin F.M."/>
        </authorList>
    </citation>
    <scope>NUCLEOTIDE SEQUENCE</scope>
    <source>
        <strain evidence="1">KUC20120723A-06</strain>
    </source>
</reference>
<evidence type="ECO:0000313" key="2">
    <source>
        <dbReference type="Proteomes" id="UP000790709"/>
    </source>
</evidence>
<keyword evidence="2" id="KW-1185">Reference proteome</keyword>
<sequence>MVNSDSSSNGSQRSLRSQGSVPASVLQSASAQPSRALVTAWTEAEESVLITFLVDRRDQASGGQLNFREAVFSAAAEHLNTTFPLNNGPSKKASTVKSKWNSLKRAYFTVRDLKGWAGSASGIHYNDAHGVNLDKSNTMWAEYIKHHKGAKAFSRKGFPHYDALNMALMQDKGKGEYPYRPGQSKAAVLDMSQLSTATLEIQTSSSSAPASMDPSLIPPSIPSSYAAGSDHSSTMMTSISRGKRKLGSVEGSAAPSGTSSGKRSRLSSTAQAQLAQTDMLREMTRTVAQAINNPITIAYAGGAVPPNLTISPDATTANTAAPTADATLAQEPPLAAATRRITFLGDG</sequence>
<comment type="caution">
    <text evidence="1">The sequence shown here is derived from an EMBL/GenBank/DDBJ whole genome shotgun (WGS) entry which is preliminary data.</text>
</comment>
<accession>A0ACB8AW98</accession>
<protein>
    <submittedName>
        <fullName evidence="1">Uncharacterized protein</fullName>
    </submittedName>
</protein>